<dbReference type="EMBL" id="MU855618">
    <property type="protein sequence ID" value="KAK3901005.1"/>
    <property type="molecule type" value="Genomic_DNA"/>
</dbReference>
<dbReference type="PROSITE" id="PS51257">
    <property type="entry name" value="PROKAR_LIPOPROTEIN"/>
    <property type="match status" value="1"/>
</dbReference>
<accession>A0AAN6MHY0</accession>
<reference evidence="2" key="2">
    <citation type="submission" date="2023-05" db="EMBL/GenBank/DDBJ databases">
        <authorList>
            <consortium name="Lawrence Berkeley National Laboratory"/>
            <person name="Steindorff A."/>
            <person name="Hensen N."/>
            <person name="Bonometti L."/>
            <person name="Westerberg I."/>
            <person name="Brannstrom I.O."/>
            <person name="Guillou S."/>
            <person name="Cros-Aarteil S."/>
            <person name="Calhoun S."/>
            <person name="Haridas S."/>
            <person name="Kuo A."/>
            <person name="Mondo S."/>
            <person name="Pangilinan J."/>
            <person name="Riley R."/>
            <person name="Labutti K."/>
            <person name="Andreopoulos B."/>
            <person name="Lipzen A."/>
            <person name="Chen C."/>
            <person name="Yanf M."/>
            <person name="Daum C."/>
            <person name="Ng V."/>
            <person name="Clum A."/>
            <person name="Ohm R."/>
            <person name="Martin F."/>
            <person name="Silar P."/>
            <person name="Natvig D."/>
            <person name="Lalanne C."/>
            <person name="Gautier V."/>
            <person name="Ament-Velasquez S.L."/>
            <person name="Kruys A."/>
            <person name="Hutchinson M.I."/>
            <person name="Powell A.J."/>
            <person name="Barry K."/>
            <person name="Miller A.N."/>
            <person name="Grigoriev I.V."/>
            <person name="Debuchy R."/>
            <person name="Gladieux P."/>
            <person name="Thoren M.H."/>
            <person name="Johannesson H."/>
        </authorList>
    </citation>
    <scope>NUCLEOTIDE SEQUENCE</scope>
    <source>
        <strain evidence="2">CBS 103.79</strain>
    </source>
</reference>
<evidence type="ECO:0000313" key="3">
    <source>
        <dbReference type="Proteomes" id="UP001303889"/>
    </source>
</evidence>
<evidence type="ECO:0000313" key="2">
    <source>
        <dbReference type="EMBL" id="KAK3901005.1"/>
    </source>
</evidence>
<comment type="caution">
    <text evidence="2">The sequence shown here is derived from an EMBL/GenBank/DDBJ whole genome shotgun (WGS) entry which is preliminary data.</text>
</comment>
<protein>
    <submittedName>
        <fullName evidence="2">Uncharacterized protein</fullName>
    </submittedName>
</protein>
<evidence type="ECO:0000256" key="1">
    <source>
        <dbReference type="SAM" id="SignalP"/>
    </source>
</evidence>
<keyword evidence="1" id="KW-0732">Signal</keyword>
<keyword evidence="3" id="KW-1185">Reference proteome</keyword>
<gene>
    <name evidence="2" type="ORF">C8A05DRAFT_35339</name>
</gene>
<dbReference type="AlphaFoldDB" id="A0AAN6MHY0"/>
<feature type="chain" id="PRO_5043010002" evidence="1">
    <location>
        <begin position="23"/>
        <end position="508"/>
    </location>
</feature>
<organism evidence="2 3">
    <name type="scientific">Staphylotrichum tortipilum</name>
    <dbReference type="NCBI Taxonomy" id="2831512"/>
    <lineage>
        <taxon>Eukaryota</taxon>
        <taxon>Fungi</taxon>
        <taxon>Dikarya</taxon>
        <taxon>Ascomycota</taxon>
        <taxon>Pezizomycotina</taxon>
        <taxon>Sordariomycetes</taxon>
        <taxon>Sordariomycetidae</taxon>
        <taxon>Sordariales</taxon>
        <taxon>Chaetomiaceae</taxon>
        <taxon>Staphylotrichum</taxon>
    </lineage>
</organism>
<reference evidence="2" key="1">
    <citation type="journal article" date="2023" name="Mol. Phylogenet. Evol.">
        <title>Genome-scale phylogeny and comparative genomics of the fungal order Sordariales.</title>
        <authorList>
            <person name="Hensen N."/>
            <person name="Bonometti L."/>
            <person name="Westerberg I."/>
            <person name="Brannstrom I.O."/>
            <person name="Guillou S."/>
            <person name="Cros-Aarteil S."/>
            <person name="Calhoun S."/>
            <person name="Haridas S."/>
            <person name="Kuo A."/>
            <person name="Mondo S."/>
            <person name="Pangilinan J."/>
            <person name="Riley R."/>
            <person name="LaButti K."/>
            <person name="Andreopoulos B."/>
            <person name="Lipzen A."/>
            <person name="Chen C."/>
            <person name="Yan M."/>
            <person name="Daum C."/>
            <person name="Ng V."/>
            <person name="Clum A."/>
            <person name="Steindorff A."/>
            <person name="Ohm R.A."/>
            <person name="Martin F."/>
            <person name="Silar P."/>
            <person name="Natvig D.O."/>
            <person name="Lalanne C."/>
            <person name="Gautier V."/>
            <person name="Ament-Velasquez S.L."/>
            <person name="Kruys A."/>
            <person name="Hutchinson M.I."/>
            <person name="Powell A.J."/>
            <person name="Barry K."/>
            <person name="Miller A.N."/>
            <person name="Grigoriev I.V."/>
            <person name="Debuchy R."/>
            <person name="Gladieux P."/>
            <person name="Hiltunen Thoren M."/>
            <person name="Johannesson H."/>
        </authorList>
    </citation>
    <scope>NUCLEOTIDE SEQUENCE</scope>
    <source>
        <strain evidence="2">CBS 103.79</strain>
    </source>
</reference>
<name>A0AAN6MHY0_9PEZI</name>
<feature type="signal peptide" evidence="1">
    <location>
        <begin position="1"/>
        <end position="22"/>
    </location>
</feature>
<dbReference type="Proteomes" id="UP001303889">
    <property type="component" value="Unassembled WGS sequence"/>
</dbReference>
<proteinExistence type="predicted"/>
<sequence length="508" mass="53873">MARIPSLASLVWDLLVLGPAVGKAVAQAQLTAGCTSSSFTTPGWLVEKFRLQSSATLIVADFHALNRASGVSLELRCSSSNQTTPGEWHSCSANRTNTNQPFLAAFQTTNNNSAVSFLLNDTWTCNDVNLSKPLTFAAIGNNSAPLSCTTDQTNTTSCQSTKPSLLKASLLAPVKVNPAYGSGPLGHDTKGCTAESRTPEWEVAATQLNLRSVAGNLQSGNAFIILRNDHLGYTASCGGVLTGGVTGAQPLSCAGQTPFRRPDKYQIGTSLLFDPKTFALTVNQTWFCDDQDPAQPISITASGTTPLPLECQVFNEETTFCTGGTNGSFTGNITSRALLQPYSLNDPLATAESCTISSVLSPAWWFSAFETNTTTNNTDMVTARFAMELQTGAQSTGNMANIVANGVRYAAANSSAELPWNKCVIESVGDPALAPTGCQFRYDMASRFLGVKVDWKCADLDAGSPVTFSGEVRTLLPDYNCVTSGTNIRCASPDPAPWRANVTAVTWK</sequence>